<gene>
    <name evidence="1" type="ORF">LPLAT_LOCUS5121</name>
</gene>
<comment type="caution">
    <text evidence="1">The sequence shown here is derived from an EMBL/GenBank/DDBJ whole genome shotgun (WGS) entry which is preliminary data.</text>
</comment>
<sequence>MDSMTLSEAKSKRSHIRATATRLKTFIDSLNVNQGSRHDITEHKQKLTDLWNQFDVVQSRIESLEIQDPSITDKDALLEQQIQTRTNFENPYFNLMSRYETILKYFDNNEAQALPRTANNSPVHIRVSRVRLK</sequence>
<keyword evidence="2" id="KW-1185">Reference proteome</keyword>
<organism evidence="1 2">
    <name type="scientific">Lasius platythorax</name>
    <dbReference type="NCBI Taxonomy" id="488582"/>
    <lineage>
        <taxon>Eukaryota</taxon>
        <taxon>Metazoa</taxon>
        <taxon>Ecdysozoa</taxon>
        <taxon>Arthropoda</taxon>
        <taxon>Hexapoda</taxon>
        <taxon>Insecta</taxon>
        <taxon>Pterygota</taxon>
        <taxon>Neoptera</taxon>
        <taxon>Endopterygota</taxon>
        <taxon>Hymenoptera</taxon>
        <taxon>Apocrita</taxon>
        <taxon>Aculeata</taxon>
        <taxon>Formicoidea</taxon>
        <taxon>Formicidae</taxon>
        <taxon>Formicinae</taxon>
        <taxon>Lasius</taxon>
        <taxon>Lasius</taxon>
    </lineage>
</organism>
<reference evidence="1" key="1">
    <citation type="submission" date="2024-04" db="EMBL/GenBank/DDBJ databases">
        <authorList>
            <consortium name="Molecular Ecology Group"/>
        </authorList>
    </citation>
    <scope>NUCLEOTIDE SEQUENCE</scope>
</reference>
<accession>A0AAV2MWU1</accession>
<dbReference type="Proteomes" id="UP001497644">
    <property type="component" value="Unassembled WGS sequence"/>
</dbReference>
<dbReference type="AlphaFoldDB" id="A0AAV2MWU1"/>
<name>A0AAV2MWU1_9HYME</name>
<protein>
    <submittedName>
        <fullName evidence="1">Uncharacterized protein</fullName>
    </submittedName>
</protein>
<proteinExistence type="predicted"/>
<evidence type="ECO:0000313" key="1">
    <source>
        <dbReference type="EMBL" id="CAL1671692.1"/>
    </source>
</evidence>
<dbReference type="EMBL" id="CAXIPU020000424">
    <property type="protein sequence ID" value="CAL1671692.1"/>
    <property type="molecule type" value="Genomic_DNA"/>
</dbReference>
<evidence type="ECO:0000313" key="2">
    <source>
        <dbReference type="Proteomes" id="UP001497644"/>
    </source>
</evidence>